<accession>Q2NPI5</accession>
<comment type="similarity">
    <text evidence="1">Belongs to the peptidase S14 family.</text>
</comment>
<dbReference type="PANTHER" id="PTHR10381">
    <property type="entry name" value="ATP-DEPENDENT CLP PROTEASE PROTEOLYTIC SUBUNIT"/>
    <property type="match status" value="1"/>
</dbReference>
<evidence type="ECO:0000256" key="1">
    <source>
        <dbReference type="ARBA" id="ARBA00007039"/>
    </source>
</evidence>
<dbReference type="GO" id="GO:0051117">
    <property type="term" value="F:ATPase binding"/>
    <property type="evidence" value="ECO:0007669"/>
    <property type="project" value="TreeGrafter"/>
</dbReference>
<dbReference type="InterPro" id="IPR001907">
    <property type="entry name" value="ClpP"/>
</dbReference>
<dbReference type="GO" id="GO:0006515">
    <property type="term" value="P:protein quality control for misfolded or incompletely synthesized proteins"/>
    <property type="evidence" value="ECO:0007669"/>
    <property type="project" value="TreeGrafter"/>
</dbReference>
<dbReference type="Gene3D" id="3.90.226.10">
    <property type="entry name" value="2-enoyl-CoA Hydratase, Chain A, domain 1"/>
    <property type="match status" value="1"/>
</dbReference>
<feature type="region of interest" description="Disordered" evidence="4">
    <location>
        <begin position="1"/>
        <end position="20"/>
    </location>
</feature>
<dbReference type="OrthoDB" id="12178at10239"/>
<evidence type="ECO:0000256" key="4">
    <source>
        <dbReference type="SAM" id="MobiDB-lite"/>
    </source>
</evidence>
<reference evidence="5 6" key="1">
    <citation type="journal article" date="2006" name="J. Gen. Plant Pathol.">
        <title>Bacteriophage OP1, lytic for Xanthomonas oryzae pv. oryzae, changes its host range by duplication and deletion of the small domain in the deduced tail fiber gene.</title>
        <authorList>
            <person name="Inoue Y."/>
            <person name="Matsuura T."/>
            <person name="Ohara T."/>
            <person name="Azegami K."/>
        </authorList>
    </citation>
    <scope>NUCLEOTIDE SEQUENCE [LARGE SCALE GENOMIC DNA]</scope>
</reference>
<dbReference type="NCBIfam" id="NF045542">
    <property type="entry name" value="Clp_rel_HeadMat"/>
    <property type="match status" value="1"/>
</dbReference>
<dbReference type="Pfam" id="PF00574">
    <property type="entry name" value="CLP_protease"/>
    <property type="match status" value="1"/>
</dbReference>
<dbReference type="GO" id="GO:0009368">
    <property type="term" value="C:endopeptidase Clp complex"/>
    <property type="evidence" value="ECO:0007669"/>
    <property type="project" value="TreeGrafter"/>
</dbReference>
<dbReference type="GeneID" id="5142472"/>
<dbReference type="CDD" id="cd07016">
    <property type="entry name" value="S14_ClpP_1"/>
    <property type="match status" value="1"/>
</dbReference>
<dbReference type="RefSeq" id="YP_453564.1">
    <property type="nucleotide sequence ID" value="NC_007709.1"/>
</dbReference>
<protein>
    <submittedName>
        <fullName evidence="5">ClpP family protein</fullName>
    </submittedName>
</protein>
<dbReference type="InterPro" id="IPR029045">
    <property type="entry name" value="ClpP/crotonase-like_dom_sf"/>
</dbReference>
<dbReference type="Proteomes" id="UP000002079">
    <property type="component" value="Segment"/>
</dbReference>
<dbReference type="KEGG" id="vg:5142472"/>
<dbReference type="PRINTS" id="PR00127">
    <property type="entry name" value="CLPPROTEASEP"/>
</dbReference>
<reference evidence="6" key="2">
    <citation type="journal article" date="2006" name="J. Gen. Plant Pathol.">
        <title>Bacteriophage OP1, lytic for Xanthomonas oryzae pv. oryzae, changes its host range by duplication and deletion of the small domain in the deduced tail fiber gene..</title>
        <authorList>
            <person name="Inoue Y."/>
            <person name="Matsuura T."/>
            <person name="Ohara T."/>
            <person name="Azegami K."/>
        </authorList>
    </citation>
    <scope>NUCLEOTIDE SEQUENCE [LARGE SCALE GENOMIC DNA]</scope>
</reference>
<name>Q2NPI5_9CAUD</name>
<dbReference type="SUPFAM" id="SSF52096">
    <property type="entry name" value="ClpP/crotonase"/>
    <property type="match status" value="1"/>
</dbReference>
<dbReference type="InterPro" id="IPR023562">
    <property type="entry name" value="ClpP/TepA"/>
</dbReference>
<evidence type="ECO:0000256" key="3">
    <source>
        <dbReference type="ARBA" id="ARBA00022801"/>
    </source>
</evidence>
<dbReference type="GO" id="GO:0004176">
    <property type="term" value="F:ATP-dependent peptidase activity"/>
    <property type="evidence" value="ECO:0007669"/>
    <property type="project" value="InterPro"/>
</dbReference>
<dbReference type="PANTHER" id="PTHR10381:SF70">
    <property type="entry name" value="ATP-DEPENDENT CLP PROTEASE PROTEOLYTIC SUBUNIT"/>
    <property type="match status" value="1"/>
</dbReference>
<evidence type="ECO:0000313" key="5">
    <source>
        <dbReference type="EMBL" id="BAE72711.1"/>
    </source>
</evidence>
<organism evidence="5 6">
    <name type="scientific">Xanthomonas phage OP1</name>
    <dbReference type="NCBI Taxonomy" id="2994040"/>
    <lineage>
        <taxon>Viruses</taxon>
        <taxon>Duplodnaviria</taxon>
        <taxon>Heunggongvirae</taxon>
        <taxon>Uroviricota</taxon>
        <taxon>Caudoviricetes</taxon>
        <taxon>Xipdecavirus</taxon>
        <taxon>Xipdecavirus OP1</taxon>
    </lineage>
</organism>
<dbReference type="EMBL" id="AP008979">
    <property type="protein sequence ID" value="BAE72711.1"/>
    <property type="molecule type" value="Genomic_DNA"/>
</dbReference>
<evidence type="ECO:0000313" key="6">
    <source>
        <dbReference type="Proteomes" id="UP000002079"/>
    </source>
</evidence>
<sequence>MSNRSMPAAPEGRLDPDTISKSKEIQAKWDIAPRAAWRDGREINIFSVIGRDDLNDGTTSAQIGSFLEAMGPGDVTVNIDSPGGDMFAGLAIYNQLIAHQGKVTVNVVGRAASAASVIAMSGDQINMHTSAFLMIHNCHLVIGGNAKELMSVAAMMEPFDSAMADIYVARSSQAKDTVVQMMDNETWMNAEEAVKMGFADSIVTPAAKKPAKLAASETPVVNASINEYSLAALEALAIQLKINSI</sequence>
<proteinExistence type="inferred from homology"/>
<evidence type="ECO:0000256" key="2">
    <source>
        <dbReference type="ARBA" id="ARBA00022490"/>
    </source>
</evidence>
<keyword evidence="6" id="KW-1185">Reference proteome</keyword>
<keyword evidence="2" id="KW-0963">Cytoplasm</keyword>
<keyword evidence="3" id="KW-0378">Hydrolase</keyword>
<dbReference type="GO" id="GO:0004252">
    <property type="term" value="F:serine-type endopeptidase activity"/>
    <property type="evidence" value="ECO:0007669"/>
    <property type="project" value="InterPro"/>
</dbReference>